<gene>
    <name evidence="2" type="ORF">GCM10010497_45720</name>
</gene>
<proteinExistence type="predicted"/>
<dbReference type="EMBL" id="BMSJ01000009">
    <property type="protein sequence ID" value="GGR37745.1"/>
    <property type="molecule type" value="Genomic_DNA"/>
</dbReference>
<evidence type="ECO:0000313" key="3">
    <source>
        <dbReference type="Proteomes" id="UP000642014"/>
    </source>
</evidence>
<organism evidence="2 3">
    <name type="scientific">Streptomyces cinereoruber</name>
    <dbReference type="NCBI Taxonomy" id="67260"/>
    <lineage>
        <taxon>Bacteria</taxon>
        <taxon>Bacillati</taxon>
        <taxon>Actinomycetota</taxon>
        <taxon>Actinomycetes</taxon>
        <taxon>Kitasatosporales</taxon>
        <taxon>Streptomycetaceae</taxon>
        <taxon>Streptomyces</taxon>
    </lineage>
</organism>
<reference evidence="2 3" key="1">
    <citation type="journal article" date="2014" name="Int. J. Syst. Evol. Microbiol.">
        <title>Complete genome sequence of Corynebacterium casei LMG S-19264T (=DSM 44701T), isolated from a smear-ripened cheese.</title>
        <authorList>
            <consortium name="US DOE Joint Genome Institute (JGI-PGF)"/>
            <person name="Walter F."/>
            <person name="Albersmeier A."/>
            <person name="Kalinowski J."/>
            <person name="Ruckert C."/>
        </authorList>
    </citation>
    <scope>NUCLEOTIDE SEQUENCE [LARGE SCALE GENOMIC DNA]</scope>
    <source>
        <strain evidence="2 3">JCM 4205</strain>
    </source>
</reference>
<sequence length="103" mass="11048">MHGPAARAAPRRDSNQRQPLQETLPGRAVTLENVHLCVPDLRKRALALSQYFPAQCVLRTVVMPGSSRVVRPGRTPFGLPTGRSPAAAGGVALEGLSKRSGRR</sequence>
<accession>A0AAV4KSI1</accession>
<feature type="region of interest" description="Disordered" evidence="1">
    <location>
        <begin position="1"/>
        <end position="25"/>
    </location>
</feature>
<dbReference type="AlphaFoldDB" id="A0AAV4KSI1"/>
<evidence type="ECO:0000313" key="2">
    <source>
        <dbReference type="EMBL" id="GGR37745.1"/>
    </source>
</evidence>
<name>A0AAV4KSI1_9ACTN</name>
<comment type="caution">
    <text evidence="2">The sequence shown here is derived from an EMBL/GenBank/DDBJ whole genome shotgun (WGS) entry which is preliminary data.</text>
</comment>
<protein>
    <submittedName>
        <fullName evidence="2">Uncharacterized protein</fullName>
    </submittedName>
</protein>
<dbReference type="Proteomes" id="UP000642014">
    <property type="component" value="Unassembled WGS sequence"/>
</dbReference>
<feature type="region of interest" description="Disordered" evidence="1">
    <location>
        <begin position="68"/>
        <end position="103"/>
    </location>
</feature>
<evidence type="ECO:0000256" key="1">
    <source>
        <dbReference type="SAM" id="MobiDB-lite"/>
    </source>
</evidence>